<evidence type="ECO:0000313" key="2">
    <source>
        <dbReference type="Proteomes" id="UP001497680"/>
    </source>
</evidence>
<gene>
    <name evidence="1" type="ORF">F4821DRAFT_154062</name>
</gene>
<dbReference type="EMBL" id="MU394328">
    <property type="protein sequence ID" value="KAI6085182.1"/>
    <property type="molecule type" value="Genomic_DNA"/>
</dbReference>
<sequence length="590" mass="67458">MEPLRERSSRRSVARNKSDSNAAPTSVVSGLVILHGQTDDQQDGISLIARDEVFDNTERPIVLNPSLYQFLRNCTAQDDFVRAIPPALTVVADAHPVLEGGLEKSTPLKRQMAYQIQQFLKNIEDMGLSNADFLKELHDFWGHRKGQFCEALAEVLLEAIGNYGDYDELDKALINLVDVLLRDSRSIFLQSRLWSKRLPLEYYKHGKLYEGCAAADLFLNSLANQTSRQGWTNRDNAEVGILRALTVEYRLPEPGLTPAQRWQKRAEYIDTWTPLQPDDPSTLERYVVGLCVRMRGKLVKDFGQFTAAYQDLKTYCELHADRGSREEGWAIGDFGQLVLELEETDEGPAIAADLAEHGTNFGEKVLMTDGMRPCDLVGYILERAIESRMFERGYLTPEARLNAREGDTMWLELIHAMTLVHQGKHAPERLVAAEEELLCLSEQFRRIEAVESWYDEQIRHFAVKCSLAQVSHMQYKWIDAQERWEDAIRYGEEMVSDWKGKHYYIEVARYSLADAQCSAGVDPRLVIPGLAHTIKSVNDKRVQWMLGMGSFWLDFIHDRMVPRIQALERWEQTTDMESKIAVLPVTVKEL</sequence>
<name>A0ACC0CXX9_9PEZI</name>
<keyword evidence="2" id="KW-1185">Reference proteome</keyword>
<protein>
    <submittedName>
        <fullName evidence="1">Uncharacterized protein</fullName>
    </submittedName>
</protein>
<reference evidence="1 2" key="1">
    <citation type="journal article" date="2022" name="New Phytol.">
        <title>Ecological generalism drives hyperdiversity of secondary metabolite gene clusters in xylarialean endophytes.</title>
        <authorList>
            <person name="Franco M.E.E."/>
            <person name="Wisecaver J.H."/>
            <person name="Arnold A.E."/>
            <person name="Ju Y.M."/>
            <person name="Slot J.C."/>
            <person name="Ahrendt S."/>
            <person name="Moore L.P."/>
            <person name="Eastman K.E."/>
            <person name="Scott K."/>
            <person name="Konkel Z."/>
            <person name="Mondo S.J."/>
            <person name="Kuo A."/>
            <person name="Hayes R.D."/>
            <person name="Haridas S."/>
            <person name="Andreopoulos B."/>
            <person name="Riley R."/>
            <person name="LaButti K."/>
            <person name="Pangilinan J."/>
            <person name="Lipzen A."/>
            <person name="Amirebrahimi M."/>
            <person name="Yan J."/>
            <person name="Adam C."/>
            <person name="Keymanesh K."/>
            <person name="Ng V."/>
            <person name="Louie K."/>
            <person name="Northen T."/>
            <person name="Drula E."/>
            <person name="Henrissat B."/>
            <person name="Hsieh H.M."/>
            <person name="Youens-Clark K."/>
            <person name="Lutzoni F."/>
            <person name="Miadlikowska J."/>
            <person name="Eastwood D.C."/>
            <person name="Hamelin R.C."/>
            <person name="Grigoriev I.V."/>
            <person name="U'Ren J.M."/>
        </authorList>
    </citation>
    <scope>NUCLEOTIDE SEQUENCE [LARGE SCALE GENOMIC DNA]</scope>
    <source>
        <strain evidence="1 2">ER1909</strain>
    </source>
</reference>
<evidence type="ECO:0000313" key="1">
    <source>
        <dbReference type="EMBL" id="KAI6085182.1"/>
    </source>
</evidence>
<dbReference type="Proteomes" id="UP001497680">
    <property type="component" value="Unassembled WGS sequence"/>
</dbReference>
<proteinExistence type="predicted"/>
<comment type="caution">
    <text evidence="1">The sequence shown here is derived from an EMBL/GenBank/DDBJ whole genome shotgun (WGS) entry which is preliminary data.</text>
</comment>
<accession>A0ACC0CXX9</accession>
<organism evidence="1 2">
    <name type="scientific">Hypoxylon rubiginosum</name>
    <dbReference type="NCBI Taxonomy" id="110542"/>
    <lineage>
        <taxon>Eukaryota</taxon>
        <taxon>Fungi</taxon>
        <taxon>Dikarya</taxon>
        <taxon>Ascomycota</taxon>
        <taxon>Pezizomycotina</taxon>
        <taxon>Sordariomycetes</taxon>
        <taxon>Xylariomycetidae</taxon>
        <taxon>Xylariales</taxon>
        <taxon>Hypoxylaceae</taxon>
        <taxon>Hypoxylon</taxon>
    </lineage>
</organism>